<dbReference type="AlphaFoldDB" id="W2NTS4"/>
<name>W2NTS4_PHYNI</name>
<protein>
    <submittedName>
        <fullName evidence="4">Uncharacterized protein</fullName>
    </submittedName>
</protein>
<evidence type="ECO:0000313" key="2">
    <source>
        <dbReference type="EMBL" id="ETL45550.1"/>
    </source>
</evidence>
<dbReference type="Proteomes" id="UP000054423">
    <property type="component" value="Unassembled WGS sequence"/>
</dbReference>
<dbReference type="Proteomes" id="UP000053864">
    <property type="component" value="Unassembled WGS sequence"/>
</dbReference>
<evidence type="ECO:0000313" key="4">
    <source>
        <dbReference type="EMBL" id="ETM51895.1"/>
    </source>
</evidence>
<dbReference type="VEuPathDB" id="FungiDB:PPTG_22417"/>
<evidence type="ECO:0000256" key="1">
    <source>
        <dbReference type="SAM" id="MobiDB-lite"/>
    </source>
</evidence>
<evidence type="ECO:0000313" key="3">
    <source>
        <dbReference type="EMBL" id="ETL98737.1"/>
    </source>
</evidence>
<reference evidence="2 5" key="2">
    <citation type="submission" date="2013-11" db="EMBL/GenBank/DDBJ databases">
        <title>The Genome Sequence of Phytophthora parasitica CJ05E6.</title>
        <authorList>
            <consortium name="The Broad Institute Genomics Platform"/>
            <person name="Russ C."/>
            <person name="Tyler B."/>
            <person name="Panabieres F."/>
            <person name="Shan W."/>
            <person name="Tripathy S."/>
            <person name="Grunwald N."/>
            <person name="Machado M."/>
            <person name="Johnson C.S."/>
            <person name="Arredondo F."/>
            <person name="Hong C."/>
            <person name="Coffey M."/>
            <person name="Young S.K."/>
            <person name="Zeng Q."/>
            <person name="Gargeya S."/>
            <person name="Fitzgerald M."/>
            <person name="Abouelleil A."/>
            <person name="Alvarado L."/>
            <person name="Chapman S.B."/>
            <person name="Gainer-Dewar J."/>
            <person name="Goldberg J."/>
            <person name="Griggs A."/>
            <person name="Gujja S."/>
            <person name="Hansen M."/>
            <person name="Howarth C."/>
            <person name="Imamovic A."/>
            <person name="Ireland A."/>
            <person name="Larimer J."/>
            <person name="McCowan C."/>
            <person name="Murphy C."/>
            <person name="Pearson M."/>
            <person name="Poon T.W."/>
            <person name="Priest M."/>
            <person name="Roberts A."/>
            <person name="Saif S."/>
            <person name="Shea T."/>
            <person name="Sykes S."/>
            <person name="Wortman J."/>
            <person name="Nusbaum C."/>
            <person name="Birren B."/>
        </authorList>
    </citation>
    <scope>NUCLEOTIDE SEQUENCE [LARGE SCALE GENOMIC DNA]</scope>
    <source>
        <strain evidence="2 5">CJ05E6</strain>
    </source>
</reference>
<dbReference type="EMBL" id="KI678487">
    <property type="protein sequence ID" value="ETL98737.1"/>
    <property type="molecule type" value="Genomic_DNA"/>
</dbReference>
<evidence type="ECO:0000313" key="5">
    <source>
        <dbReference type="Proteomes" id="UP000053864"/>
    </source>
</evidence>
<sequence length="130" mass="15783">MRQQTRPQLDPVPCTTSHARGQRSEERHERRRQHYDQWRARNAACSNHQPLSRRLTAPWTHANHDERRPIHICQYRYQGQDKIPRIHSPAFSMPDLTHTWSWNTNFCPRHWSMKWRASRSTRHFRAARIA</sequence>
<proteinExistence type="predicted"/>
<organism evidence="4">
    <name type="scientific">Phytophthora nicotianae</name>
    <name type="common">Potato buckeye rot agent</name>
    <name type="synonym">Phytophthora parasitica</name>
    <dbReference type="NCBI Taxonomy" id="4792"/>
    <lineage>
        <taxon>Eukaryota</taxon>
        <taxon>Sar</taxon>
        <taxon>Stramenopiles</taxon>
        <taxon>Oomycota</taxon>
        <taxon>Peronosporomycetes</taxon>
        <taxon>Peronosporales</taxon>
        <taxon>Peronosporaceae</taxon>
        <taxon>Phytophthora</taxon>
    </lineage>
</organism>
<feature type="region of interest" description="Disordered" evidence="1">
    <location>
        <begin position="1"/>
        <end position="49"/>
    </location>
</feature>
<gene>
    <name evidence="4" type="ORF">L914_04362</name>
    <name evidence="2" type="ORF">L916_04387</name>
    <name evidence="3" type="ORF">L917_04254</name>
</gene>
<dbReference type="Proteomes" id="UP000054532">
    <property type="component" value="Unassembled WGS sequence"/>
</dbReference>
<accession>W2NTS4</accession>
<dbReference type="EMBL" id="KI671758">
    <property type="protein sequence ID" value="ETL45550.1"/>
    <property type="molecule type" value="Genomic_DNA"/>
</dbReference>
<feature type="compositionally biased region" description="Basic and acidic residues" evidence="1">
    <location>
        <begin position="22"/>
        <end position="39"/>
    </location>
</feature>
<reference evidence="3" key="1">
    <citation type="submission" date="2013-11" db="EMBL/GenBank/DDBJ databases">
        <title>The Genome Sequence of Phytophthora parasitica CHvinca01.</title>
        <authorList>
            <consortium name="The Broad Institute Genomics Platform"/>
            <person name="Russ C."/>
            <person name="Tyler B."/>
            <person name="Panabieres F."/>
            <person name="Shan W."/>
            <person name="Tripathy S."/>
            <person name="Grunwald N."/>
            <person name="Machado M."/>
            <person name="Johnson C.S."/>
            <person name="Arredondo F."/>
            <person name="Hong C."/>
            <person name="Coffey M."/>
            <person name="Young S.K."/>
            <person name="Zeng Q."/>
            <person name="Gargeya S."/>
            <person name="Fitzgerald M."/>
            <person name="Abouelleil A."/>
            <person name="Alvarado L."/>
            <person name="Chapman S.B."/>
            <person name="Gainer-Dewar J."/>
            <person name="Goldberg J."/>
            <person name="Griggs A."/>
            <person name="Gujja S."/>
            <person name="Hansen M."/>
            <person name="Howarth C."/>
            <person name="Imamovic A."/>
            <person name="Ireland A."/>
            <person name="Larimer J."/>
            <person name="McCowan C."/>
            <person name="Murphy C."/>
            <person name="Pearson M."/>
            <person name="Poon T.W."/>
            <person name="Priest M."/>
            <person name="Roberts A."/>
            <person name="Saif S."/>
            <person name="Shea T."/>
            <person name="Sykes S."/>
            <person name="Wortman J."/>
            <person name="Nusbaum C."/>
            <person name="Birren B."/>
        </authorList>
    </citation>
    <scope>NUCLEOTIDE SEQUENCE [LARGE SCALE GENOMIC DNA]</scope>
    <source>
        <strain evidence="3">CHvinca01</strain>
    </source>
</reference>
<dbReference type="EMBL" id="KI691740">
    <property type="protein sequence ID" value="ETM51895.1"/>
    <property type="molecule type" value="Genomic_DNA"/>
</dbReference>
<reference evidence="4" key="3">
    <citation type="submission" date="2013-11" db="EMBL/GenBank/DDBJ databases">
        <title>The Genome Sequence of Phytophthora parasitica IAC_01/95.</title>
        <authorList>
            <consortium name="The Broad Institute Genomics Platform"/>
            <person name="Russ C."/>
            <person name="Tyler B."/>
            <person name="Panabieres F."/>
            <person name="Shan W."/>
            <person name="Tripathy S."/>
            <person name="Grunwald N."/>
            <person name="Machado M."/>
            <person name="Johnson C.S."/>
            <person name="Arredondo F."/>
            <person name="Hong C."/>
            <person name="Coffey M."/>
            <person name="Young S.K."/>
            <person name="Zeng Q."/>
            <person name="Gargeya S."/>
            <person name="Fitzgerald M."/>
            <person name="Abouelleil A."/>
            <person name="Alvarado L."/>
            <person name="Chapman S.B."/>
            <person name="Gainer-Dewar J."/>
            <person name="Goldberg J."/>
            <person name="Griggs A."/>
            <person name="Gujja S."/>
            <person name="Hansen M."/>
            <person name="Howarth C."/>
            <person name="Imamovic A."/>
            <person name="Ireland A."/>
            <person name="Larimer J."/>
            <person name="McCowan C."/>
            <person name="Murphy C."/>
            <person name="Pearson M."/>
            <person name="Poon T.W."/>
            <person name="Priest M."/>
            <person name="Roberts A."/>
            <person name="Saif S."/>
            <person name="Shea T."/>
            <person name="Sykes S."/>
            <person name="Wortman J."/>
            <person name="Nusbaum C."/>
            <person name="Birren B."/>
        </authorList>
    </citation>
    <scope>NUCLEOTIDE SEQUENCE [LARGE SCALE GENOMIC DNA]</scope>
    <source>
        <strain evidence="4">IAC_01/95</strain>
    </source>
</reference>